<dbReference type="Proteomes" id="UP001429100">
    <property type="component" value="Unassembled WGS sequence"/>
</dbReference>
<reference evidence="16 17" key="3">
    <citation type="submission" date="2017-10" db="EMBL/GenBank/DDBJ databases">
        <title>Consistent, comparative and evidence-based genome annotation and re-annotation for the closely-related species, Cryptosporidium parvum, C. hominis and C. tyzzeri.</title>
        <authorList>
            <person name="Baptista R.P."/>
            <person name="Li Y."/>
            <person name="Sateriale A."/>
            <person name="Striepen B."/>
            <person name="Kissinger J.C."/>
        </authorList>
    </citation>
    <scope>NUCLEOTIDE SEQUENCE [LARGE SCALE GENOMIC DNA]</scope>
    <source>
        <strain evidence="16">30976</strain>
    </source>
</reference>
<dbReference type="VEuPathDB" id="CryptoDB:Chro.30442"/>
<evidence type="ECO:0000256" key="1">
    <source>
        <dbReference type="ARBA" id="ARBA00022741"/>
    </source>
</evidence>
<dbReference type="PROSITE" id="PS51195">
    <property type="entry name" value="Q_MOTIF"/>
    <property type="match status" value="1"/>
</dbReference>
<dbReference type="CDD" id="cd17942">
    <property type="entry name" value="DEADc_DDX18"/>
    <property type="match status" value="1"/>
</dbReference>
<dbReference type="GO" id="GO:0016787">
    <property type="term" value="F:hydrolase activity"/>
    <property type="evidence" value="ECO:0007669"/>
    <property type="project" value="UniProtKB-KW"/>
</dbReference>
<protein>
    <recommendedName>
        <fullName evidence="10">ATP-dependent RNA helicase</fullName>
        <ecNumber evidence="10">3.6.4.13</ecNumber>
    </recommendedName>
</protein>
<feature type="domain" description="Helicase C-terminal" evidence="13">
    <location>
        <begin position="258"/>
        <end position="415"/>
    </location>
</feature>
<dbReference type="PROSITE" id="PS00039">
    <property type="entry name" value="DEAD_ATP_HELICASE"/>
    <property type="match status" value="1"/>
</dbReference>
<evidence type="ECO:0000256" key="11">
    <source>
        <dbReference type="SAM" id="MobiDB-lite"/>
    </source>
</evidence>
<keyword evidence="5 10" id="KW-0694">RNA-binding</keyword>
<feature type="region of interest" description="Disordered" evidence="11">
    <location>
        <begin position="1"/>
        <end position="21"/>
    </location>
</feature>
<dbReference type="InterPro" id="IPR027417">
    <property type="entry name" value="P-loop_NTPase"/>
</dbReference>
<dbReference type="FunFam" id="3.40.50.300:FF:000379">
    <property type="entry name" value="RNA helicase"/>
    <property type="match status" value="1"/>
</dbReference>
<evidence type="ECO:0000313" key="17">
    <source>
        <dbReference type="Proteomes" id="UP001429100"/>
    </source>
</evidence>
<dbReference type="SMART" id="SM00490">
    <property type="entry name" value="HELICc"/>
    <property type="match status" value="1"/>
</dbReference>
<dbReference type="VEuPathDB" id="CryptoDB:GY17_00003788"/>
<dbReference type="VEuPathDB" id="CryptoDB:ChTU502y2012_416g0150"/>
<evidence type="ECO:0000256" key="8">
    <source>
        <dbReference type="PROSITE-ProRule" id="PRU00552"/>
    </source>
</evidence>
<dbReference type="PANTHER" id="PTHR24031">
    <property type="entry name" value="RNA HELICASE"/>
    <property type="match status" value="1"/>
</dbReference>
<proteinExistence type="inferred from homology"/>
<comment type="function">
    <text evidence="10">RNA helicase.</text>
</comment>
<feature type="domain" description="Helicase ATP-binding" evidence="12">
    <location>
        <begin position="57"/>
        <end position="232"/>
    </location>
</feature>
<comment type="catalytic activity">
    <reaction evidence="7 10">
        <text>ATP + H2O = ADP + phosphate + H(+)</text>
        <dbReference type="Rhea" id="RHEA:13065"/>
        <dbReference type="ChEBI" id="CHEBI:15377"/>
        <dbReference type="ChEBI" id="CHEBI:15378"/>
        <dbReference type="ChEBI" id="CHEBI:30616"/>
        <dbReference type="ChEBI" id="CHEBI:43474"/>
        <dbReference type="ChEBI" id="CHEBI:456216"/>
        <dbReference type="EC" id="3.6.4.13"/>
    </reaction>
</comment>
<evidence type="ECO:0000256" key="3">
    <source>
        <dbReference type="ARBA" id="ARBA00022806"/>
    </source>
</evidence>
<dbReference type="VEuPathDB" id="CryptoDB:CHUDEA3_3920"/>
<dbReference type="Pfam" id="PF00271">
    <property type="entry name" value="Helicase_C"/>
    <property type="match status" value="1"/>
</dbReference>
<evidence type="ECO:0000313" key="16">
    <source>
        <dbReference type="EMBL" id="PPS94565.1"/>
    </source>
</evidence>
<evidence type="ECO:0000256" key="2">
    <source>
        <dbReference type="ARBA" id="ARBA00022801"/>
    </source>
</evidence>
<keyword evidence="1 9" id="KW-0547">Nucleotide-binding</keyword>
<reference evidence="16 17" key="1">
    <citation type="submission" date="2014-11" db="EMBL/GenBank/DDBJ databases">
        <title>Comparative genomic analysis of Cryptosporidium hominis reveals occurrence of genetic recombination in virulent subtypes.</title>
        <authorList>
            <person name="Guo Y."/>
            <person name="Tang K."/>
            <person name="Frace M."/>
            <person name="Li N."/>
            <person name="Roellig D.M."/>
            <person name="Sammons S."/>
            <person name="Knipe K."/>
            <person name="Rowe L."/>
            <person name="Feng Y."/>
            <person name="Xiao L."/>
        </authorList>
    </citation>
    <scope>NUCLEOTIDE SEQUENCE [LARGE SCALE GENOMIC DNA]</scope>
    <source>
        <strain evidence="16">30976</strain>
    </source>
</reference>
<dbReference type="SUPFAM" id="SSF52540">
    <property type="entry name" value="P-loop containing nucleoside triphosphate hydrolases"/>
    <property type="match status" value="2"/>
</dbReference>
<dbReference type="InterPro" id="IPR001650">
    <property type="entry name" value="Helicase_C-like"/>
</dbReference>
<feature type="compositionally biased region" description="Basic and acidic residues" evidence="11">
    <location>
        <begin position="1"/>
        <end position="18"/>
    </location>
</feature>
<evidence type="ECO:0000256" key="7">
    <source>
        <dbReference type="ARBA" id="ARBA00047984"/>
    </source>
</evidence>
<keyword evidence="4 9" id="KW-0067">ATP-binding</keyword>
<dbReference type="GO" id="GO:0003724">
    <property type="term" value="F:RNA helicase activity"/>
    <property type="evidence" value="ECO:0007669"/>
    <property type="project" value="UniProtKB-EC"/>
</dbReference>
<evidence type="ECO:0000313" key="15">
    <source>
        <dbReference type="EMBL" id="CUV05332.1"/>
    </source>
</evidence>
<dbReference type="Gene3D" id="3.40.50.300">
    <property type="entry name" value="P-loop containing nucleotide triphosphate hydrolases"/>
    <property type="match status" value="2"/>
</dbReference>
<dbReference type="OrthoDB" id="10259640at2759"/>
<dbReference type="InterPro" id="IPR011545">
    <property type="entry name" value="DEAD/DEAH_box_helicase_dom"/>
</dbReference>
<dbReference type="GO" id="GO:0003723">
    <property type="term" value="F:RNA binding"/>
    <property type="evidence" value="ECO:0007669"/>
    <property type="project" value="UniProtKB-UniRule"/>
</dbReference>
<evidence type="ECO:0000259" key="13">
    <source>
        <dbReference type="PROSITE" id="PS51194"/>
    </source>
</evidence>
<feature type="domain" description="DEAD-box RNA helicase Q" evidence="14">
    <location>
        <begin position="26"/>
        <end position="54"/>
    </location>
</feature>
<evidence type="ECO:0000256" key="6">
    <source>
        <dbReference type="ARBA" id="ARBA00024357"/>
    </source>
</evidence>
<evidence type="ECO:0000256" key="5">
    <source>
        <dbReference type="ARBA" id="ARBA00022884"/>
    </source>
</evidence>
<dbReference type="AlphaFoldDB" id="A0A0S4TDC4"/>
<dbReference type="PROSITE" id="PS51194">
    <property type="entry name" value="HELICASE_CTER"/>
    <property type="match status" value="1"/>
</dbReference>
<evidence type="ECO:0000259" key="14">
    <source>
        <dbReference type="PROSITE" id="PS51195"/>
    </source>
</evidence>
<name>A0A0S4TDC4_CRYHO</name>
<keyword evidence="2 9" id="KW-0378">Hydrolase</keyword>
<keyword evidence="17" id="KW-1185">Reference proteome</keyword>
<dbReference type="InterPro" id="IPR014014">
    <property type="entry name" value="RNA_helicase_DEAD_Q_motif"/>
</dbReference>
<comment type="domain">
    <text evidence="10">The Q motif is unique to and characteristic of the DEAD box family of RNA helicases and controls ATP binding and hydrolysis.</text>
</comment>
<sequence length="519" mass="58442">MSVEEQKKNENNTNENEKSSGYFSDVKFESSNICDQLKKALKEMGMETMTEIQAKAIPRILSGKDVLGAAKTGSGKTLAFLIPAANLLYNVEFLPRNGTGVIVISPTRELSLQIYEVCRELCKYLPQTHGLVMGGANRRTEAEKLSKGVNILVATPGRLLDHLQNTKQFLFKNLLNLVIDEADRILEIGFEEEMNQIIKLLPKERQTSLFSATQTTKVADLVRLSLKNPVLVESKNTSSIATVSGLEQGYVIAQANQRFLLLYTFLKKNRDKKVMVFFSSCMSTKFHEELFNYVDLTCSSIHGKKKQTSRMQTYYDFCSADKGLLLCTDVAARGLDIPNVDWIVQYDPPDDPREYIHRVGRTARGAGGTGKALLFLLPEEIAFLQYLRKMNIPLNEYVFGKNKVANVQNQLERLIEKNYHLHCSARDAYRAYLHSYASHALKDAFNVYSLDLQQIAFSFGFSTPPKVDLNLKSGGKASRNAGNKSKNKSSNPYFKSGHKFSASNPYGVRDKNDNRQFVR</sequence>
<dbReference type="CDD" id="cd18787">
    <property type="entry name" value="SF2_C_DEAD"/>
    <property type="match status" value="1"/>
</dbReference>
<dbReference type="EMBL" id="JTAI01000033">
    <property type="protein sequence ID" value="PPS94565.1"/>
    <property type="molecule type" value="Genomic_DNA"/>
</dbReference>
<reference evidence="15" key="2">
    <citation type="submission" date="2015-08" db="EMBL/GenBank/DDBJ databases">
        <authorList>
            <person name="Babu N.S."/>
            <person name="Beckwith C.J."/>
            <person name="Beseler K.G."/>
            <person name="Brison A."/>
            <person name="Carone J.V."/>
            <person name="Caskin T.P."/>
            <person name="Diamond M."/>
            <person name="Durham M.E."/>
            <person name="Foxe J.M."/>
            <person name="Go M."/>
            <person name="Henderson B.A."/>
            <person name="Jones I.B."/>
            <person name="McGettigan J.A."/>
            <person name="Micheletti S.J."/>
            <person name="Nasrallah M.E."/>
            <person name="Ortiz D."/>
            <person name="Piller C.R."/>
            <person name="Privatt S.R."/>
            <person name="Schneider S.L."/>
            <person name="Sharp S."/>
            <person name="Smith T.C."/>
            <person name="Stanton J.D."/>
            <person name="Ullery H.E."/>
            <person name="Wilson R.J."/>
            <person name="Serrano M.G."/>
            <person name="Buck G."/>
            <person name="Lee V."/>
            <person name="Wang Y."/>
            <person name="Carvalho R."/>
            <person name="Voegtly L."/>
            <person name="Shi R."/>
            <person name="Duckworth R."/>
            <person name="Johnson A."/>
            <person name="Loviza R."/>
            <person name="Walstead R."/>
            <person name="Shah Z."/>
            <person name="Kiflezghi M."/>
            <person name="Wade K."/>
            <person name="Ball S.L."/>
            <person name="Bradley K.W."/>
            <person name="Asai D.J."/>
            <person name="Bowman C.A."/>
            <person name="Russell D.A."/>
            <person name="Pope W.H."/>
            <person name="Jacobs-Sera D."/>
            <person name="Hendrix R.W."/>
            <person name="Hatfull G.F."/>
        </authorList>
    </citation>
    <scope>NUCLEOTIDE SEQUENCE [LARGE SCALE GENOMIC DNA]</scope>
</reference>
<evidence type="ECO:0000256" key="4">
    <source>
        <dbReference type="ARBA" id="ARBA00022840"/>
    </source>
</evidence>
<dbReference type="InterPro" id="IPR044773">
    <property type="entry name" value="DDX18/Has1_DEADc"/>
</dbReference>
<dbReference type="SMART" id="SM00487">
    <property type="entry name" value="DEXDc"/>
    <property type="match status" value="1"/>
</dbReference>
<organism evidence="15">
    <name type="scientific">Cryptosporidium hominis</name>
    <dbReference type="NCBI Taxonomy" id="237895"/>
    <lineage>
        <taxon>Eukaryota</taxon>
        <taxon>Sar</taxon>
        <taxon>Alveolata</taxon>
        <taxon>Apicomplexa</taxon>
        <taxon>Conoidasida</taxon>
        <taxon>Coccidia</taxon>
        <taxon>Eucoccidiorida</taxon>
        <taxon>Eimeriorina</taxon>
        <taxon>Cryptosporidiidae</taxon>
        <taxon>Cryptosporidium</taxon>
    </lineage>
</organism>
<dbReference type="PROSITE" id="PS51192">
    <property type="entry name" value="HELICASE_ATP_BIND_1"/>
    <property type="match status" value="1"/>
</dbReference>
<feature type="short sequence motif" description="Q motif" evidence="8">
    <location>
        <begin position="26"/>
        <end position="54"/>
    </location>
</feature>
<dbReference type="Pfam" id="PF00270">
    <property type="entry name" value="DEAD"/>
    <property type="match status" value="1"/>
</dbReference>
<feature type="compositionally biased region" description="Basic and acidic residues" evidence="11">
    <location>
        <begin position="508"/>
        <end position="519"/>
    </location>
</feature>
<feature type="region of interest" description="Disordered" evidence="11">
    <location>
        <begin position="473"/>
        <end position="519"/>
    </location>
</feature>
<evidence type="ECO:0000256" key="10">
    <source>
        <dbReference type="RuleBase" id="RU365068"/>
    </source>
</evidence>
<dbReference type="EMBL" id="LN877949">
    <property type="protein sequence ID" value="CUV05332.1"/>
    <property type="molecule type" value="Genomic_DNA"/>
</dbReference>
<evidence type="ECO:0000256" key="9">
    <source>
        <dbReference type="RuleBase" id="RU000492"/>
    </source>
</evidence>
<dbReference type="Pfam" id="PF13959">
    <property type="entry name" value="CTE_SPB4"/>
    <property type="match status" value="1"/>
</dbReference>
<dbReference type="Proteomes" id="UP000199752">
    <property type="component" value="Chromosome 3"/>
</dbReference>
<dbReference type="InterPro" id="IPR025313">
    <property type="entry name" value="SPB4-like_CTE"/>
</dbReference>
<feature type="compositionally biased region" description="Low complexity" evidence="11">
    <location>
        <begin position="476"/>
        <end position="491"/>
    </location>
</feature>
<dbReference type="EC" id="3.6.4.13" evidence="10"/>
<dbReference type="SMART" id="SM01178">
    <property type="entry name" value="DUF4217"/>
    <property type="match status" value="1"/>
</dbReference>
<keyword evidence="3 9" id="KW-0347">Helicase</keyword>
<gene>
    <name evidence="15" type="ORF">CHUDEA3_3920</name>
    <name evidence="16" type="ORF">GY17_00003788</name>
</gene>
<comment type="similarity">
    <text evidence="6">Belongs to the DEAD box helicase family. DDX18/HAS1 subfamily.</text>
</comment>
<evidence type="ECO:0000259" key="12">
    <source>
        <dbReference type="PROSITE" id="PS51192"/>
    </source>
</evidence>
<dbReference type="GO" id="GO:0005524">
    <property type="term" value="F:ATP binding"/>
    <property type="evidence" value="ECO:0007669"/>
    <property type="project" value="UniProtKB-UniRule"/>
</dbReference>
<dbReference type="InterPro" id="IPR000629">
    <property type="entry name" value="RNA-helicase_DEAD-box_CS"/>
</dbReference>
<accession>A0A0S4TDC4</accession>
<dbReference type="InterPro" id="IPR014001">
    <property type="entry name" value="Helicase_ATP-bd"/>
</dbReference>